<dbReference type="Pfam" id="PF22530">
    <property type="entry name" value="Terminase-T7_RNaseH-like"/>
    <property type="match status" value="1"/>
</dbReference>
<name>A0A379C6F1_9FIRM</name>
<dbReference type="Proteomes" id="UP000255517">
    <property type="component" value="Unassembled WGS sequence"/>
</dbReference>
<sequence length="381" mass="43669">MTGSYNETLSTSFSKMVRDSITEKKADKDKVIFSDIFPQTNIKQGDGAANLWSLEKGNNNYLATSPTGTATGFGANIIVIDDLIKNASEANNSLNRDKQWSWFTDTMLSRLEGNDWKIIVVMTRWHSKDLAGRLISHCNENKISYKQILYKAIKDNGSMLCDDILNYESYTIKTKTMSPEIALANYQQEPIDLKGTLYKSFKTYDEIPKDMFGNYKFTEIKSYCDTADTGDDYLCNIIYGVLNREAYILDVYYTKDHMEITEKEVAKRLTEFKVNNALVEGNNGGRGFARQVERNLRELGNHKTIVRTFHQTNNKNARILSNATWVMEHIYYPSNWHNKWNEYFVSMKEYQREGKNPHDDAQDATTGVAENIIEAGGLYFG</sequence>
<evidence type="ECO:0000313" key="3">
    <source>
        <dbReference type="Proteomes" id="UP000255517"/>
    </source>
</evidence>
<dbReference type="STRING" id="1122949.GCA_000378725_01660"/>
<accession>A0A379C6F1</accession>
<dbReference type="NCBIfam" id="TIGR01630">
    <property type="entry name" value="psiM2_ORF9"/>
    <property type="match status" value="1"/>
</dbReference>
<gene>
    <name evidence="2" type="ORF">NCTC13149_01578</name>
</gene>
<dbReference type="EMBL" id="UGSZ01000001">
    <property type="protein sequence ID" value="SUB57721.1"/>
    <property type="molecule type" value="Genomic_DNA"/>
</dbReference>
<feature type="domain" description="Terminase large subunit ribonuclease H-like" evidence="1">
    <location>
        <begin position="225"/>
        <end position="328"/>
    </location>
</feature>
<organism evidence="2 3">
    <name type="scientific">Peptoniphilus lacrimalis</name>
    <dbReference type="NCBI Taxonomy" id="33031"/>
    <lineage>
        <taxon>Bacteria</taxon>
        <taxon>Bacillati</taxon>
        <taxon>Bacillota</taxon>
        <taxon>Tissierellia</taxon>
        <taxon>Tissierellales</taxon>
        <taxon>Peptoniphilaceae</taxon>
        <taxon>Peptoniphilus</taxon>
    </lineage>
</organism>
<proteinExistence type="predicted"/>
<dbReference type="InterPro" id="IPR054762">
    <property type="entry name" value="Gp19_RNaseH-like"/>
</dbReference>
<reference evidence="2 3" key="1">
    <citation type="submission" date="2018-06" db="EMBL/GenBank/DDBJ databases">
        <authorList>
            <consortium name="Pathogen Informatics"/>
            <person name="Doyle S."/>
        </authorList>
    </citation>
    <scope>NUCLEOTIDE SEQUENCE [LARGE SCALE GENOMIC DNA]</scope>
    <source>
        <strain evidence="2 3">NCTC13149</strain>
    </source>
</reference>
<protein>
    <submittedName>
        <fullName evidence="2">Phage uncharacterized protein, C-terminal domain</fullName>
    </submittedName>
</protein>
<dbReference type="AlphaFoldDB" id="A0A379C6F1"/>
<evidence type="ECO:0000313" key="2">
    <source>
        <dbReference type="EMBL" id="SUB57721.1"/>
    </source>
</evidence>
<dbReference type="InterPro" id="IPR006517">
    <property type="entry name" value="Phage_terminase_lsu-like_C"/>
</dbReference>
<evidence type="ECO:0000259" key="1">
    <source>
        <dbReference type="Pfam" id="PF22530"/>
    </source>
</evidence>